<feature type="domain" description="SWIM-type" evidence="8">
    <location>
        <begin position="1207"/>
        <end position="1243"/>
    </location>
</feature>
<feature type="compositionally biased region" description="Acidic residues" evidence="7">
    <location>
        <begin position="702"/>
        <end position="715"/>
    </location>
</feature>
<dbReference type="InterPro" id="IPR006564">
    <property type="entry name" value="Znf_PMZ"/>
</dbReference>
<feature type="region of interest" description="Disordered" evidence="7">
    <location>
        <begin position="1485"/>
        <end position="1504"/>
    </location>
</feature>
<feature type="compositionally biased region" description="Basic and acidic residues" evidence="7">
    <location>
        <begin position="688"/>
        <end position="701"/>
    </location>
</feature>
<dbReference type="EMBL" id="SWLB01000019">
    <property type="protein sequence ID" value="KAF3325721.1"/>
    <property type="molecule type" value="Genomic_DNA"/>
</dbReference>
<reference evidence="9" key="1">
    <citation type="submission" date="2020-01" db="EMBL/GenBank/DDBJ databases">
        <title>Genome sequence of Kobresia littledalei, the first chromosome-level genome in the family Cyperaceae.</title>
        <authorList>
            <person name="Qu G."/>
        </authorList>
    </citation>
    <scope>NUCLEOTIDE SEQUENCE</scope>
    <source>
        <strain evidence="9">C.B.Clarke</strain>
        <tissue evidence="9">Leaf</tissue>
    </source>
</reference>
<dbReference type="Proteomes" id="UP000623129">
    <property type="component" value="Unassembled WGS sequence"/>
</dbReference>
<dbReference type="PROSITE" id="PS50966">
    <property type="entry name" value="ZF_SWIM"/>
    <property type="match status" value="1"/>
</dbReference>
<evidence type="ECO:0000256" key="4">
    <source>
        <dbReference type="ARBA" id="ARBA00022833"/>
    </source>
</evidence>
<dbReference type="PANTHER" id="PTHR31669">
    <property type="entry name" value="PROTEIN FAR1-RELATED SEQUENCE 10-RELATED"/>
    <property type="match status" value="1"/>
</dbReference>
<dbReference type="Pfam" id="PF03101">
    <property type="entry name" value="FAR1"/>
    <property type="match status" value="1"/>
</dbReference>
<dbReference type="InterPro" id="IPR004330">
    <property type="entry name" value="FAR1_DNA_bnd_dom"/>
</dbReference>
<feature type="compositionally biased region" description="Basic and acidic residues" evidence="7">
    <location>
        <begin position="1366"/>
        <end position="1385"/>
    </location>
</feature>
<feature type="compositionally biased region" description="Polar residues" evidence="7">
    <location>
        <begin position="210"/>
        <end position="232"/>
    </location>
</feature>
<feature type="compositionally biased region" description="Basic and acidic residues" evidence="7">
    <location>
        <begin position="431"/>
        <end position="440"/>
    </location>
</feature>
<keyword evidence="6" id="KW-0175">Coiled coil</keyword>
<evidence type="ECO:0000256" key="1">
    <source>
        <dbReference type="ARBA" id="ARBA00005889"/>
    </source>
</evidence>
<comment type="caution">
    <text evidence="9">The sequence shown here is derived from an EMBL/GenBank/DDBJ whole genome shotgun (WGS) entry which is preliminary data.</text>
</comment>
<dbReference type="InterPro" id="IPR007527">
    <property type="entry name" value="Znf_SWIM"/>
</dbReference>
<proteinExistence type="inferred from homology"/>
<dbReference type="InterPro" id="IPR058935">
    <property type="entry name" value="At4g15545-like_C"/>
</dbReference>
<evidence type="ECO:0000259" key="8">
    <source>
        <dbReference type="PROSITE" id="PS50966"/>
    </source>
</evidence>
<gene>
    <name evidence="9" type="ORF">FCM35_KLT08801</name>
</gene>
<evidence type="ECO:0000313" key="9">
    <source>
        <dbReference type="EMBL" id="KAF3325721.1"/>
    </source>
</evidence>
<keyword evidence="2" id="KW-0479">Metal-binding</keyword>
<keyword evidence="3 5" id="KW-0863">Zinc-finger</keyword>
<dbReference type="Pfam" id="PF10551">
    <property type="entry name" value="MULE"/>
    <property type="match status" value="1"/>
</dbReference>
<sequence length="1504" mass="169469">MAQRDGVDFHLPDEILAVIPADPYDQLDVARKITSMAIASRVTRLESDSAHLRQQIADRDRTIDELQEKVARLDRVAQEYSAKLNCSLEENAKLVKERDMLSGTAKKLARNLAKLETFKKQLAQTLSEDNLNQLSEIAAVDNSDNLVARIPSWQDTYQNFVARSPSLQDEISSSHALSDVASGSTATWGSTQNDNEFSITQYITPAPTFASSQRGFSTTGSSPRTLSGTTSPRKYVLDGNPTVLASYSRSSQPISAPVSPPKRRPFSERPRMDGKEFFRLARSRLSYEQFGAFLAIVKEFNSSKQSREETLQKAEDIFGLENKDLIVSRIYSILKHITFPELSLCSILHKIHPIGASRVRSSGPHILAPRYVSLIDSSLIPSPLFDPGSPIPQISSLPPPPPKILRSNPNPLPMVQISEAIPEYTNNPPDRNPKPNRDPIEEPAETAIDDGSKQVEPASSVGTGGVQCPAGMEVVRTDDSRWTVSKVVLEHSHDDLLSLEEGPTAGLLPAVGMEFDSVSAAKAYYSAYGEKLGFKVKMGNGKRSQGSRILLMQGFICEKRKYEDSEIVKKKRGTCKKRDQNEIDLDMVNYGSHSNNGDCEDNEKLYSLRGKGDKPLVNNPGQSRLLRELGIRVSRYTHEERRDIILKYMQKRSSRQVVNRSTKVIPSRQALAERRLRGIGGKFLSKEEIQTSHKEDEKTTEELQEVEVEEEEEETNLPAEALAEAIASGTPLVGMVFESEEKAYEYYISYASNIGFTVRKGWWDKTSKNTTRSRMFVCSREGFKPKNESKRVRPETRTGCQARMAIKTDSRGRYRVSDFIPDHNHPLSTPLDMQLLNSQKSLIKTEVRPGLDTAASLIPAEYKNYIRVKRSKNTVKGDSGALLEYFRRMKGEDPLFYYAVQVDESDQMTNFFWANSKNMMDYRYFGDVVCLDTTFRVSNFGRPLTLFLGQNHHKQIVIFGTALLYDDSSESLKWLFETFNASMGGKIPKTVLTERCENISQIVAAIWTNSVQRFCTYQIYLAAVKELGYIPVVSENLLRDLMQCLFYLEEEEDFITTWGSMLARENLEDNTWLCKLFEEREKWAPAYNQHVFSADIETSLRDENLCDLLKGPLEPDKSFSSFLGFFELLLEERRQKEEQADYESNHNTPRVPPIRILWQAASMYTPAILGNFMGEYEKLIDCIAYTCDEYGSLSEYVVTLKGIPKEHLVRFDSSNGTVLCTCKKFGRSGMICCHVLKVFELRNLKEIPANLILSRWRKDAKTGGQNEYSKNNRGVLSAQDHCISLYQILYKISLKASENDEIFSLVMNQSDHMLAQVERISQASATEKQNLGNLTKEVQTNLVPNENLIIDRNVGEIGKVKRKRTRAESEANKRLKGRKDARQSEELETQAQYQPREDEIRGIAPSTSQNATTNNNHFLNPTHLIQGQFLLAPRFGVGAAQTVNNISQFGQGASLSSLPQTHLPSSNHLSQGYMAADMQALHFAGSNPQSTNQPQGSVPVWDFL</sequence>
<accession>A0A833V5F9</accession>
<feature type="compositionally biased region" description="Polar residues" evidence="7">
    <location>
        <begin position="243"/>
        <end position="254"/>
    </location>
</feature>
<evidence type="ECO:0000256" key="6">
    <source>
        <dbReference type="SAM" id="Coils"/>
    </source>
</evidence>
<dbReference type="Pfam" id="PF25972">
    <property type="entry name" value="At4g15545_C"/>
    <property type="match status" value="1"/>
</dbReference>
<feature type="compositionally biased region" description="Polar residues" evidence="7">
    <location>
        <begin position="1486"/>
        <end position="1496"/>
    </location>
</feature>
<dbReference type="PANTHER" id="PTHR31669:SF162">
    <property type="entry name" value="PROTEIN FAR1-RELATED SEQUENCE"/>
    <property type="match status" value="1"/>
</dbReference>
<dbReference type="GO" id="GO:0006355">
    <property type="term" value="P:regulation of DNA-templated transcription"/>
    <property type="evidence" value="ECO:0007669"/>
    <property type="project" value="InterPro"/>
</dbReference>
<dbReference type="SMART" id="SM00575">
    <property type="entry name" value="ZnF_PMZ"/>
    <property type="match status" value="1"/>
</dbReference>
<dbReference type="OrthoDB" id="2402896at2759"/>
<dbReference type="InterPro" id="IPR031052">
    <property type="entry name" value="FHY3/FAR1"/>
</dbReference>
<protein>
    <submittedName>
        <fullName evidence="9">Protein FAR1-RELATED SEQUENCE 5</fullName>
    </submittedName>
</protein>
<comment type="similarity">
    <text evidence="1">Belongs to the FHY3/FAR1 family.</text>
</comment>
<feature type="region of interest" description="Disordered" evidence="7">
    <location>
        <begin position="688"/>
        <end position="715"/>
    </location>
</feature>
<dbReference type="InterPro" id="IPR018289">
    <property type="entry name" value="MULE_transposase_dom"/>
</dbReference>
<organism evidence="9 10">
    <name type="scientific">Carex littledalei</name>
    <dbReference type="NCBI Taxonomy" id="544730"/>
    <lineage>
        <taxon>Eukaryota</taxon>
        <taxon>Viridiplantae</taxon>
        <taxon>Streptophyta</taxon>
        <taxon>Embryophyta</taxon>
        <taxon>Tracheophyta</taxon>
        <taxon>Spermatophyta</taxon>
        <taxon>Magnoliopsida</taxon>
        <taxon>Liliopsida</taxon>
        <taxon>Poales</taxon>
        <taxon>Cyperaceae</taxon>
        <taxon>Cyperoideae</taxon>
        <taxon>Cariceae</taxon>
        <taxon>Carex</taxon>
        <taxon>Carex subgen. Euthyceras</taxon>
    </lineage>
</organism>
<keyword evidence="4" id="KW-0862">Zinc</keyword>
<feature type="region of interest" description="Disordered" evidence="7">
    <location>
        <begin position="1360"/>
        <end position="1400"/>
    </location>
</feature>
<evidence type="ECO:0000256" key="3">
    <source>
        <dbReference type="ARBA" id="ARBA00022771"/>
    </source>
</evidence>
<evidence type="ECO:0000313" key="10">
    <source>
        <dbReference type="Proteomes" id="UP000623129"/>
    </source>
</evidence>
<evidence type="ECO:0000256" key="2">
    <source>
        <dbReference type="ARBA" id="ARBA00022723"/>
    </source>
</evidence>
<dbReference type="GO" id="GO:0008270">
    <property type="term" value="F:zinc ion binding"/>
    <property type="evidence" value="ECO:0007669"/>
    <property type="project" value="UniProtKB-KW"/>
</dbReference>
<evidence type="ECO:0000256" key="5">
    <source>
        <dbReference type="PROSITE-ProRule" id="PRU00325"/>
    </source>
</evidence>
<feature type="coiled-coil region" evidence="6">
    <location>
        <begin position="49"/>
        <end position="125"/>
    </location>
</feature>
<evidence type="ECO:0000256" key="7">
    <source>
        <dbReference type="SAM" id="MobiDB-lite"/>
    </source>
</evidence>
<keyword evidence="10" id="KW-1185">Reference proteome</keyword>
<name>A0A833V5F9_9POAL</name>
<feature type="region of interest" description="Disordered" evidence="7">
    <location>
        <begin position="390"/>
        <end position="467"/>
    </location>
</feature>
<feature type="region of interest" description="Disordered" evidence="7">
    <location>
        <begin position="210"/>
        <end position="269"/>
    </location>
</feature>